<dbReference type="Gene3D" id="3.90.550.10">
    <property type="entry name" value="Spore Coat Polysaccharide Biosynthesis Protein SpsA, Chain A"/>
    <property type="match status" value="1"/>
</dbReference>
<reference evidence="1" key="1">
    <citation type="journal article" date="2015" name="Nature">
        <title>Complex archaea that bridge the gap between prokaryotes and eukaryotes.</title>
        <authorList>
            <person name="Spang A."/>
            <person name="Saw J.H."/>
            <person name="Jorgensen S.L."/>
            <person name="Zaremba-Niedzwiedzka K."/>
            <person name="Martijn J."/>
            <person name="Lind A.E."/>
            <person name="van Eijk R."/>
            <person name="Schleper C."/>
            <person name="Guy L."/>
            <person name="Ettema T.J."/>
        </authorList>
    </citation>
    <scope>NUCLEOTIDE SEQUENCE</scope>
</reference>
<protein>
    <recommendedName>
        <fullName evidence="2">Glycosyltransferase 2-like domain-containing protein</fullName>
    </recommendedName>
</protein>
<comment type="caution">
    <text evidence="1">The sequence shown here is derived from an EMBL/GenBank/DDBJ whole genome shotgun (WGS) entry which is preliminary data.</text>
</comment>
<sequence>LGSRFGNGIYCGSIGRKLGNQFFAKIFCLLFRKNVHDTTTGFRAFTKEIAQLPIKSKFTYTQEQLIRAIRGKKIVKEIPIQARKTRKSRLFSNILVYFYRAAITILKAII</sequence>
<evidence type="ECO:0008006" key="2">
    <source>
        <dbReference type="Google" id="ProtNLM"/>
    </source>
</evidence>
<dbReference type="InterPro" id="IPR029044">
    <property type="entry name" value="Nucleotide-diphossugar_trans"/>
</dbReference>
<dbReference type="AlphaFoldDB" id="A0A0F9APY2"/>
<dbReference type="EMBL" id="LAZR01053553">
    <property type="protein sequence ID" value="KKK80499.1"/>
    <property type="molecule type" value="Genomic_DNA"/>
</dbReference>
<name>A0A0F9APY2_9ZZZZ</name>
<feature type="non-terminal residue" evidence="1">
    <location>
        <position position="1"/>
    </location>
</feature>
<gene>
    <name evidence="1" type="ORF">LCGC14_2822870</name>
</gene>
<organism evidence="1">
    <name type="scientific">marine sediment metagenome</name>
    <dbReference type="NCBI Taxonomy" id="412755"/>
    <lineage>
        <taxon>unclassified sequences</taxon>
        <taxon>metagenomes</taxon>
        <taxon>ecological metagenomes</taxon>
    </lineage>
</organism>
<evidence type="ECO:0000313" key="1">
    <source>
        <dbReference type="EMBL" id="KKK80499.1"/>
    </source>
</evidence>
<accession>A0A0F9APY2</accession>
<proteinExistence type="predicted"/>